<accession>A0A0W7XAE3</accession>
<sequence length="99" mass="10739">MTLRAVIARQLDQIAPGTSRVRTVPVSTERDGEQHLATVVSLDDALGFSVAADRDAHCAALGLLRRMFPAADWRRPQLYDAITGVLALDEPSMPGELRA</sequence>
<protein>
    <submittedName>
        <fullName evidence="1">Uncharacterized protein</fullName>
    </submittedName>
</protein>
<evidence type="ECO:0000313" key="2">
    <source>
        <dbReference type="Proteomes" id="UP000054804"/>
    </source>
</evidence>
<dbReference type="Proteomes" id="UP000054804">
    <property type="component" value="Unassembled WGS sequence"/>
</dbReference>
<proteinExistence type="predicted"/>
<name>A0A0W7XAE3_9ACTN</name>
<evidence type="ECO:0000313" key="1">
    <source>
        <dbReference type="EMBL" id="KUF19909.1"/>
    </source>
</evidence>
<dbReference type="EMBL" id="LOCL01000026">
    <property type="protein sequence ID" value="KUF19909.1"/>
    <property type="molecule type" value="Genomic_DNA"/>
</dbReference>
<keyword evidence="2" id="KW-1185">Reference proteome</keyword>
<dbReference type="STRING" id="1765722.AT728_04115"/>
<organism evidence="1 2">
    <name type="scientific">Streptomyces silvensis</name>
    <dbReference type="NCBI Taxonomy" id="1765722"/>
    <lineage>
        <taxon>Bacteria</taxon>
        <taxon>Bacillati</taxon>
        <taxon>Actinomycetota</taxon>
        <taxon>Actinomycetes</taxon>
        <taxon>Kitasatosporales</taxon>
        <taxon>Streptomycetaceae</taxon>
        <taxon>Streptomyces</taxon>
    </lineage>
</organism>
<reference evidence="1 2" key="1">
    <citation type="submission" date="2015-12" db="EMBL/GenBank/DDBJ databases">
        <title>Draft genome sequence of Streptomyces silvensis ATCC 53525, a producer of novel hormone antagonists.</title>
        <authorList>
            <person name="Johnston C.W."/>
            <person name="Li Y."/>
            <person name="Magarvey N.A."/>
        </authorList>
    </citation>
    <scope>NUCLEOTIDE SEQUENCE [LARGE SCALE GENOMIC DNA]</scope>
    <source>
        <strain evidence="1 2">ATCC 53525</strain>
    </source>
</reference>
<comment type="caution">
    <text evidence="1">The sequence shown here is derived from an EMBL/GenBank/DDBJ whole genome shotgun (WGS) entry which is preliminary data.</text>
</comment>
<gene>
    <name evidence="1" type="ORF">AT728_04115</name>
</gene>
<dbReference type="AlphaFoldDB" id="A0A0W7XAE3"/>
<dbReference type="OrthoDB" id="4240709at2"/>